<dbReference type="Pfam" id="PF15903">
    <property type="entry name" value="PL48"/>
    <property type="match status" value="1"/>
</dbReference>
<dbReference type="InterPro" id="IPR052385">
    <property type="entry name" value="Obscurin/Obscurin-like_Reg"/>
</dbReference>
<sequence length="1443" mass="161679">MTLVVEGNPAPTFRFYKGITEVLDSGRYKFITDGETNTICLCIRKSRPEDEDDYKVIVTNPHGSDEAEMHLFVSDSSGMDFRAMLKKRKYAQWERNPNDPDWGDLKEAEKEQKPMLRKVEKKQEQWMKPLIDLTVKQGKDQKAVFEGIFTKPKCKAKWFYRTDEIFPSNRYKMTDEQETYKLVILKPEVTDSGKYTVECMGISSAAYLTVEEPDPQYHFVTPLEPLTDGYTGKPIELECAVSSGKAMVHWYKGKTKLEDGPQFDISKDVMGHHKLTIKCATQEDSGEYTCKIFKQDEKTTTRLSVVDRLFKFTKMILSRKVIEKEKVILDCEVDHPEATVTWFKGEEEIMDSDKRIKAVAENRKRKLVIKEVKMGDAGIYFCKTNADTTDGELLVEYANKFKKPLSDQQVIQRERLILEVEVTDPTAPSEWFFNGELIQESERVEFKNLGGGKHQLIIKSTDMRDEGEFKVQLRDLVSTCNVRIGEGEHVPTILFEGDVEGPCEKPILINVPYKVLGHRQSNVEAKLLKDGKPLPLKEVEVKILEDRVDYKIKKPQRDLSGKYTFRLSNAQGHTDKEAGPHPEVFFRVAEGIRRGLEEWRAQLAQQATEKTADREFRASVECRRKPILYLLQQIENVRSEYELALKLQNGTRTMAQMMMGSLELHIRCLQGFARLCPGDVFEVTVRCGQEKWRSRGTILPDGRQRWDPDRCAFTKGIPVSQEPVLWVRTVELRGALGKRSITGHDGKWLAFDLLSLFRPDPKVITLALNPTGSLKLHFTSVWRPLEGLFREVPSIRPLRDANPKARHSLAVFGSSPSPSPLFGQPSSARDEGYSRSKSYCSGGSCWSNASRAAEESTGDRARESIGSTASSIEEEEEPYRKPHQSEPSVRSASEQGSPLPPFTSLDPSLLPIQPSEDFEVESHDQSLLTLIRSQVSDLRSSRGHQSLVQSLEDLLGTIEDLLVLRQPCSATCAASQQKESDEASQAEGEGVVGRAFAFLEPSPAHVLDLQAMDGGTPEEDVLEPLCIGQIGPLLSAKGVHGERQTEREIKALRNLLGGLEGAGGLWEGLFDGELVVTASEFRSRFSRWLLDQRSSEEEEAANRGLCLSSGDPERARAFVESLSKNGDEIDCPLLSLPLEDTFMIQLLLREASDSLHWIRTMDEQKVLFWLASAFLSPGAARGEVVDVMDRCFSGRAVLIPLLRDMAASEADATERERILQLMGGAYGESGREAARQSRAEAAGVFPGSSALEWSVGCVVALVLLVILVRLLFPRQEDYSVHARDLAGKGHLWSDQALVTQLGHSVRQGGLLIPSAPSLLLLPSPVGLIRCLIRSAPSLLLLPSPIRLIRCLIRRTPSLLLLPSPIRLIRCLIRRTPSLLLLPSPVRLIRCLIRSAPSLLDRHWSLRGSVALGSKGEGEVPDLGGSHGVVIRDLQRVLREKEKL</sequence>
<dbReference type="SUPFAM" id="SSF48726">
    <property type="entry name" value="Immunoglobulin"/>
    <property type="match status" value="5"/>
</dbReference>
<accession>A0A7R8WG15</accession>
<dbReference type="FunFam" id="2.60.40.10:FF:000440">
    <property type="entry name" value="Bent, isoform C"/>
    <property type="match status" value="1"/>
</dbReference>
<dbReference type="PANTHER" id="PTHR35971:SF5">
    <property type="entry name" value="OBSCURIN LIKE CYTOSKELETAL ADAPTOR 1"/>
    <property type="match status" value="1"/>
</dbReference>
<keyword evidence="6" id="KW-0472">Membrane</keyword>
<keyword evidence="6" id="KW-1133">Transmembrane helix</keyword>
<dbReference type="SMART" id="SM00409">
    <property type="entry name" value="IG"/>
    <property type="match status" value="4"/>
</dbReference>
<dbReference type="CDD" id="cd00096">
    <property type="entry name" value="Ig"/>
    <property type="match status" value="2"/>
</dbReference>
<evidence type="ECO:0000313" key="7">
    <source>
        <dbReference type="EMBL" id="CAD7230965.1"/>
    </source>
</evidence>
<feature type="compositionally biased region" description="Basic and acidic residues" evidence="5">
    <location>
        <begin position="854"/>
        <end position="863"/>
    </location>
</feature>
<dbReference type="InterPro" id="IPR003598">
    <property type="entry name" value="Ig_sub2"/>
</dbReference>
<dbReference type="Gene3D" id="2.60.40.10">
    <property type="entry name" value="Immunoglobulins"/>
    <property type="match status" value="5"/>
</dbReference>
<dbReference type="InterPro" id="IPR036179">
    <property type="entry name" value="Ig-like_dom_sf"/>
</dbReference>
<keyword evidence="4" id="KW-1015">Disulfide bond</keyword>
<evidence type="ECO:0000256" key="6">
    <source>
        <dbReference type="SAM" id="Phobius"/>
    </source>
</evidence>
<evidence type="ECO:0000256" key="4">
    <source>
        <dbReference type="ARBA" id="ARBA00023157"/>
    </source>
</evidence>
<keyword evidence="2" id="KW-0963">Cytoplasm</keyword>
<comment type="subcellular location">
    <subcellularLocation>
        <location evidence="1">Cytoplasm</location>
    </subcellularLocation>
</comment>
<proteinExistence type="predicted"/>
<name>A0A7R8WG15_9CRUS</name>
<dbReference type="OrthoDB" id="6369542at2759"/>
<evidence type="ECO:0000256" key="3">
    <source>
        <dbReference type="ARBA" id="ARBA00022553"/>
    </source>
</evidence>
<feature type="non-terminal residue" evidence="7">
    <location>
        <position position="1"/>
    </location>
</feature>
<evidence type="ECO:0000256" key="1">
    <source>
        <dbReference type="ARBA" id="ARBA00004496"/>
    </source>
</evidence>
<dbReference type="InterPro" id="IPR007110">
    <property type="entry name" value="Ig-like_dom"/>
</dbReference>
<dbReference type="InterPro" id="IPR003599">
    <property type="entry name" value="Ig_sub"/>
</dbReference>
<gene>
    <name evidence="7" type="ORF">CTOB1V02_LOCUS8820</name>
</gene>
<dbReference type="GO" id="GO:0005737">
    <property type="term" value="C:cytoplasm"/>
    <property type="evidence" value="ECO:0007669"/>
    <property type="project" value="UniProtKB-SubCell"/>
</dbReference>
<dbReference type="InterPro" id="IPR031780">
    <property type="entry name" value="FAM65_N"/>
</dbReference>
<evidence type="ECO:0000256" key="5">
    <source>
        <dbReference type="SAM" id="MobiDB-lite"/>
    </source>
</evidence>
<dbReference type="Pfam" id="PF07679">
    <property type="entry name" value="I-set"/>
    <property type="match status" value="5"/>
</dbReference>
<evidence type="ECO:0000256" key="2">
    <source>
        <dbReference type="ARBA" id="ARBA00022490"/>
    </source>
</evidence>
<keyword evidence="3" id="KW-0597">Phosphoprotein</keyword>
<dbReference type="EMBL" id="OB663095">
    <property type="protein sequence ID" value="CAD7230965.1"/>
    <property type="molecule type" value="Genomic_DNA"/>
</dbReference>
<feature type="region of interest" description="Disordered" evidence="5">
    <location>
        <begin position="854"/>
        <end position="912"/>
    </location>
</feature>
<dbReference type="PANTHER" id="PTHR35971">
    <property type="entry name" value="SI:DKEY-31G6.6"/>
    <property type="match status" value="1"/>
</dbReference>
<dbReference type="InterPro" id="IPR013783">
    <property type="entry name" value="Ig-like_fold"/>
</dbReference>
<feature type="transmembrane region" description="Helical" evidence="6">
    <location>
        <begin position="1253"/>
        <end position="1272"/>
    </location>
</feature>
<organism evidence="7">
    <name type="scientific">Cyprideis torosa</name>
    <dbReference type="NCBI Taxonomy" id="163714"/>
    <lineage>
        <taxon>Eukaryota</taxon>
        <taxon>Metazoa</taxon>
        <taxon>Ecdysozoa</taxon>
        <taxon>Arthropoda</taxon>
        <taxon>Crustacea</taxon>
        <taxon>Oligostraca</taxon>
        <taxon>Ostracoda</taxon>
        <taxon>Podocopa</taxon>
        <taxon>Podocopida</taxon>
        <taxon>Cytherocopina</taxon>
        <taxon>Cytheroidea</taxon>
        <taxon>Cytherideidae</taxon>
        <taxon>Cyprideis</taxon>
    </lineage>
</organism>
<keyword evidence="6" id="KW-0812">Transmembrane</keyword>
<protein>
    <submittedName>
        <fullName evidence="7">Uncharacterized protein</fullName>
    </submittedName>
</protein>
<dbReference type="SMART" id="SM00408">
    <property type="entry name" value="IGc2"/>
    <property type="match status" value="2"/>
</dbReference>
<feature type="compositionally biased region" description="Polar residues" evidence="5">
    <location>
        <begin position="885"/>
        <end position="896"/>
    </location>
</feature>
<feature type="region of interest" description="Disordered" evidence="5">
    <location>
        <begin position="809"/>
        <end position="834"/>
    </location>
</feature>
<feature type="compositionally biased region" description="Low complexity" evidence="5">
    <location>
        <begin position="812"/>
        <end position="827"/>
    </location>
</feature>
<reference evidence="7" key="1">
    <citation type="submission" date="2020-11" db="EMBL/GenBank/DDBJ databases">
        <authorList>
            <person name="Tran Van P."/>
        </authorList>
    </citation>
    <scope>NUCLEOTIDE SEQUENCE</scope>
</reference>
<dbReference type="PROSITE" id="PS50835">
    <property type="entry name" value="IG_LIKE"/>
    <property type="match status" value="2"/>
</dbReference>
<dbReference type="InterPro" id="IPR013098">
    <property type="entry name" value="Ig_I-set"/>
</dbReference>